<dbReference type="InterPro" id="IPR011989">
    <property type="entry name" value="ARM-like"/>
</dbReference>
<feature type="coiled-coil region" evidence="6">
    <location>
        <begin position="242"/>
        <end position="296"/>
    </location>
</feature>
<keyword evidence="5" id="KW-0802">TPR repeat</keyword>
<evidence type="ECO:0000256" key="5">
    <source>
        <dbReference type="PROSITE-ProRule" id="PRU00339"/>
    </source>
</evidence>
<evidence type="ECO:0000313" key="9">
    <source>
        <dbReference type="Proteomes" id="UP001489004"/>
    </source>
</evidence>
<feature type="compositionally biased region" description="Basic and acidic residues" evidence="7">
    <location>
        <begin position="62"/>
        <end position="74"/>
    </location>
</feature>
<dbReference type="GO" id="GO:0005737">
    <property type="term" value="C:cytoplasm"/>
    <property type="evidence" value="ECO:0007669"/>
    <property type="project" value="TreeGrafter"/>
</dbReference>
<evidence type="ECO:0000256" key="1">
    <source>
        <dbReference type="ARBA" id="ARBA00004161"/>
    </source>
</evidence>
<feature type="compositionally biased region" description="Low complexity" evidence="7">
    <location>
        <begin position="49"/>
        <end position="61"/>
    </location>
</feature>
<sequence length="740" mass="79819">MGVPALPTPDEVEEFTDRVDEITRLIDGLQKGTLPPEYIDKKEQAREQAIAQKQAAAQAEQAAKEAPVDPKRQQELQQKVEEIKANRARKEKARQLFHQRVAENPSSHGTDYAKWDLFTPSDEEDDLINACHPNTPEFAAMEKDIDDRHNRMVEQRQVAERQRVQGNELYKQGRFSEAYQCYELGLDAQRHNMALHANAAMASIKQGCYVQTIEHCDKVLHLAEFLHNKPRDPLCIKALQRRATARKALRHYKEAASDLERALALDPGNAEVQRQAQQAQRDLAEHRRECEIARQLQAGHEGTGASVQPSMDALRKLETLVSVLKGAAAPEDPAGKENQGPKGLGRGLHRPASTQQAAKQSASPSAVEACRELEALLREHEGCRVYLRECQGLQALADLLLHSSNQQGDQPAPALHALAAACLNDHNLQHMPTLGMLRAAVQLLQGQSRDATKAAAASLLYVCSTDAAARKAVSKELWSKPSTQAEAPALAALLALISRSTPGVQVTALSLLGNCMLDSGTKAAVREMEGEAAAVPVIVRLLRSQQPTVVGKAATLLGNLCGDAALRRKVVDTAGSLAALLESLGGEEGVALPAAGTLLNLLLEPAAQQLAMQLKGATRIAQSLTHANPVIRARAAGMLARLARQPGGYQSMQAAAEGVSEEALGNAALCIGDLAKVPAVLLQLSQKDAVAPLVGVAQKRTGAAQKNAAIAVARLAQHPACLERIRELRGLEIIYQTVRL</sequence>
<dbReference type="Gene3D" id="1.25.10.10">
    <property type="entry name" value="Leucine-rich Repeat Variant"/>
    <property type="match status" value="1"/>
</dbReference>
<dbReference type="InterPro" id="IPR019734">
    <property type="entry name" value="TPR_rpt"/>
</dbReference>
<dbReference type="AlphaFoldDB" id="A0AAW1QQ12"/>
<dbReference type="InterPro" id="IPR011990">
    <property type="entry name" value="TPR-like_helical_dom_sf"/>
</dbReference>
<name>A0AAW1QQ12_9CHLO</name>
<dbReference type="SMART" id="SM00185">
    <property type="entry name" value="ARM"/>
    <property type="match status" value="3"/>
</dbReference>
<dbReference type="PROSITE" id="PS50005">
    <property type="entry name" value="TPR"/>
    <property type="match status" value="1"/>
</dbReference>
<dbReference type="SUPFAM" id="SSF48452">
    <property type="entry name" value="TPR-like"/>
    <property type="match status" value="1"/>
</dbReference>
<evidence type="ECO:0000256" key="3">
    <source>
        <dbReference type="ARBA" id="ARBA00020768"/>
    </source>
</evidence>
<dbReference type="InterPro" id="IPR000225">
    <property type="entry name" value="Armadillo"/>
</dbReference>
<dbReference type="InterPro" id="IPR016024">
    <property type="entry name" value="ARM-type_fold"/>
</dbReference>
<organism evidence="8 9">
    <name type="scientific">[Myrmecia] bisecta</name>
    <dbReference type="NCBI Taxonomy" id="41462"/>
    <lineage>
        <taxon>Eukaryota</taxon>
        <taxon>Viridiplantae</taxon>
        <taxon>Chlorophyta</taxon>
        <taxon>core chlorophytes</taxon>
        <taxon>Trebouxiophyceae</taxon>
        <taxon>Trebouxiales</taxon>
        <taxon>Trebouxiaceae</taxon>
        <taxon>Myrmecia</taxon>
    </lineage>
</organism>
<dbReference type="SMART" id="SM00028">
    <property type="entry name" value="TPR"/>
    <property type="match status" value="3"/>
</dbReference>
<dbReference type="InterPro" id="IPR043195">
    <property type="entry name" value="TTC12"/>
</dbReference>
<evidence type="ECO:0000256" key="6">
    <source>
        <dbReference type="SAM" id="Coils"/>
    </source>
</evidence>
<dbReference type="EMBL" id="JALJOR010000002">
    <property type="protein sequence ID" value="KAK9823542.1"/>
    <property type="molecule type" value="Genomic_DNA"/>
</dbReference>
<feature type="region of interest" description="Disordered" evidence="7">
    <location>
        <begin position="328"/>
        <end position="365"/>
    </location>
</feature>
<keyword evidence="6" id="KW-0175">Coiled coil</keyword>
<proteinExistence type="predicted"/>
<dbReference type="GO" id="GO:0007288">
    <property type="term" value="P:sperm axoneme assembly"/>
    <property type="evidence" value="ECO:0007669"/>
    <property type="project" value="TreeGrafter"/>
</dbReference>
<feature type="region of interest" description="Disordered" evidence="7">
    <location>
        <begin position="49"/>
        <end position="74"/>
    </location>
</feature>
<dbReference type="SUPFAM" id="SSF48371">
    <property type="entry name" value="ARM repeat"/>
    <property type="match status" value="1"/>
</dbReference>
<feature type="compositionally biased region" description="Low complexity" evidence="7">
    <location>
        <begin position="352"/>
        <end position="365"/>
    </location>
</feature>
<evidence type="ECO:0000256" key="2">
    <source>
        <dbReference type="ARBA" id="ARBA00004216"/>
    </source>
</evidence>
<evidence type="ECO:0000256" key="7">
    <source>
        <dbReference type="SAM" id="MobiDB-lite"/>
    </source>
</evidence>
<keyword evidence="9" id="KW-1185">Reference proteome</keyword>
<dbReference type="PROSITE" id="PS50176">
    <property type="entry name" value="ARM_REPEAT"/>
    <property type="match status" value="1"/>
</dbReference>
<comment type="caution">
    <text evidence="8">The sequence shown here is derived from an EMBL/GenBank/DDBJ whole genome shotgun (WGS) entry which is preliminary data.</text>
</comment>
<reference evidence="8 9" key="1">
    <citation type="journal article" date="2024" name="Nat. Commun.">
        <title>Phylogenomics reveals the evolutionary origins of lichenization in chlorophyte algae.</title>
        <authorList>
            <person name="Puginier C."/>
            <person name="Libourel C."/>
            <person name="Otte J."/>
            <person name="Skaloud P."/>
            <person name="Haon M."/>
            <person name="Grisel S."/>
            <person name="Petersen M."/>
            <person name="Berrin J.G."/>
            <person name="Delaux P.M."/>
            <person name="Dal Grande F."/>
            <person name="Keller J."/>
        </authorList>
    </citation>
    <scope>NUCLEOTIDE SEQUENCE [LARGE SCALE GENOMIC DNA]</scope>
    <source>
        <strain evidence="8 9">SAG 2043</strain>
    </source>
</reference>
<dbReference type="GO" id="GO:0070286">
    <property type="term" value="P:axonemal dynein complex assembly"/>
    <property type="evidence" value="ECO:0007669"/>
    <property type="project" value="TreeGrafter"/>
</dbReference>
<feature type="repeat" description="TPR" evidence="5">
    <location>
        <begin position="236"/>
        <end position="269"/>
    </location>
</feature>
<accession>A0AAW1QQ12</accession>
<dbReference type="Proteomes" id="UP001489004">
    <property type="component" value="Unassembled WGS sequence"/>
</dbReference>
<protein>
    <recommendedName>
        <fullName evidence="3">Protein unc-45 homolog B</fullName>
    </recommendedName>
</protein>
<dbReference type="PANTHER" id="PTHR46540">
    <property type="entry name" value="TETRATRICOPEPTIDE REPEAT PROTEIN 12"/>
    <property type="match status" value="1"/>
</dbReference>
<evidence type="ECO:0000313" key="8">
    <source>
        <dbReference type="EMBL" id="KAK9823542.1"/>
    </source>
</evidence>
<dbReference type="Gene3D" id="1.25.40.10">
    <property type="entry name" value="Tetratricopeptide repeat domain"/>
    <property type="match status" value="1"/>
</dbReference>
<gene>
    <name evidence="8" type="ORF">WJX72_003579</name>
</gene>
<dbReference type="PANTHER" id="PTHR46540:SF1">
    <property type="entry name" value="TETRATRICOPEPTIDE REPEAT PROTEIN 12"/>
    <property type="match status" value="1"/>
</dbReference>
<comment type="subcellular location">
    <subcellularLocation>
        <location evidence="1">Cytoplasm</location>
        <location evidence="1">Myofibril</location>
        <location evidence="1">Sarcomere</location>
        <location evidence="1">A band</location>
    </subcellularLocation>
    <subcellularLocation>
        <location evidence="2">Cytoplasm</location>
        <location evidence="2">Myofibril</location>
        <location evidence="2">Sarcomere</location>
        <location evidence="2">Z line</location>
    </subcellularLocation>
</comment>
<feature type="repeat" description="ARM" evidence="4">
    <location>
        <begin position="533"/>
        <end position="575"/>
    </location>
</feature>
<evidence type="ECO:0000256" key="4">
    <source>
        <dbReference type="PROSITE-ProRule" id="PRU00259"/>
    </source>
</evidence>